<proteinExistence type="predicted"/>
<dbReference type="EMBL" id="VSRR010129741">
    <property type="protein sequence ID" value="MPD02061.1"/>
    <property type="molecule type" value="Genomic_DNA"/>
</dbReference>
<organism evidence="1 2">
    <name type="scientific">Portunus trituberculatus</name>
    <name type="common">Swimming crab</name>
    <name type="synonym">Neptunus trituberculatus</name>
    <dbReference type="NCBI Taxonomy" id="210409"/>
    <lineage>
        <taxon>Eukaryota</taxon>
        <taxon>Metazoa</taxon>
        <taxon>Ecdysozoa</taxon>
        <taxon>Arthropoda</taxon>
        <taxon>Crustacea</taxon>
        <taxon>Multicrustacea</taxon>
        <taxon>Malacostraca</taxon>
        <taxon>Eumalacostraca</taxon>
        <taxon>Eucarida</taxon>
        <taxon>Decapoda</taxon>
        <taxon>Pleocyemata</taxon>
        <taxon>Brachyura</taxon>
        <taxon>Eubrachyura</taxon>
        <taxon>Portunoidea</taxon>
        <taxon>Portunidae</taxon>
        <taxon>Portuninae</taxon>
        <taxon>Portunus</taxon>
    </lineage>
</organism>
<dbReference type="AlphaFoldDB" id="A0A5B7JZ34"/>
<reference evidence="1 2" key="1">
    <citation type="submission" date="2019-05" db="EMBL/GenBank/DDBJ databases">
        <title>Another draft genome of Portunus trituberculatus and its Hox gene families provides insights of decapod evolution.</title>
        <authorList>
            <person name="Jeong J.-H."/>
            <person name="Song I."/>
            <person name="Kim S."/>
            <person name="Choi T."/>
            <person name="Kim D."/>
            <person name="Ryu S."/>
            <person name="Kim W."/>
        </authorList>
    </citation>
    <scope>NUCLEOTIDE SEQUENCE [LARGE SCALE GENOMIC DNA]</scope>
    <source>
        <tissue evidence="1">Muscle</tissue>
    </source>
</reference>
<sequence>MSLRFQPHPLFLHPCKLSSLLSPYLLDPRPATFALPSSVAAFLAPLSPSHSLFTPAYGPSLQHFTFHYLALPLYALTRPSSTHNLFLHPSPLCHTMPHFISTIHKHILPPFICTLHPPAASLPPFPRTLRLYSQSFCYVLPALSRT</sequence>
<accession>A0A5B7JZ34</accession>
<comment type="caution">
    <text evidence="1">The sequence shown here is derived from an EMBL/GenBank/DDBJ whole genome shotgun (WGS) entry which is preliminary data.</text>
</comment>
<evidence type="ECO:0000313" key="1">
    <source>
        <dbReference type="EMBL" id="MPD02061.1"/>
    </source>
</evidence>
<dbReference type="Proteomes" id="UP000324222">
    <property type="component" value="Unassembled WGS sequence"/>
</dbReference>
<protein>
    <submittedName>
        <fullName evidence="1">Uncharacterized protein</fullName>
    </submittedName>
</protein>
<name>A0A5B7JZ34_PORTR</name>
<keyword evidence="2" id="KW-1185">Reference proteome</keyword>
<evidence type="ECO:0000313" key="2">
    <source>
        <dbReference type="Proteomes" id="UP000324222"/>
    </source>
</evidence>
<gene>
    <name evidence="1" type="ORF">E2C01_097616</name>
</gene>